<dbReference type="eggNOG" id="KOG2220">
    <property type="taxonomic scope" value="Eukaryota"/>
</dbReference>
<evidence type="ECO:0000313" key="9">
    <source>
        <dbReference type="EMBL" id="CCE89836.1"/>
    </source>
</evidence>
<dbReference type="STRING" id="1076872.G8ZMJ2"/>
<evidence type="ECO:0000256" key="7">
    <source>
        <dbReference type="SAM" id="MobiDB-lite"/>
    </source>
</evidence>
<feature type="domain" description="BRO1" evidence="8">
    <location>
        <begin position="4"/>
        <end position="400"/>
    </location>
</feature>
<feature type="compositionally biased region" description="Pro residues" evidence="7">
    <location>
        <begin position="774"/>
        <end position="786"/>
    </location>
</feature>
<dbReference type="OrthoDB" id="2141925at2759"/>
<evidence type="ECO:0000313" key="10">
    <source>
        <dbReference type="Proteomes" id="UP000005627"/>
    </source>
</evidence>
<dbReference type="GO" id="GO:1904669">
    <property type="term" value="P:ATP export"/>
    <property type="evidence" value="ECO:0007669"/>
    <property type="project" value="EnsemblFungi"/>
</dbReference>
<dbReference type="PANTHER" id="PTHR23030:SF30">
    <property type="entry name" value="TYROSINE-PROTEIN PHOSPHATASE NON-RECEPTOR TYPE 23"/>
    <property type="match status" value="1"/>
</dbReference>
<dbReference type="InterPro" id="IPR038499">
    <property type="entry name" value="BRO1_sf"/>
</dbReference>
<dbReference type="PROSITE" id="PS51180">
    <property type="entry name" value="BRO1"/>
    <property type="match status" value="1"/>
</dbReference>
<sequence length="824" mass="93399">MKTCLVELKLKDTEPVDWKKGLASYLKRSYGSGQWSQFYDEKLASDLNHLRNNANGELAPESLLEQNCIYYAYLEQLHLRLGNSSGQLKLDFTWYDAEYSASQRSQKCSQHSLVLEKSCVLYNIAALLTQVAREKINEDLKISVGYLSKSAACFEYLSENFLGSPSVDLQAENTKLLADLSHAEAQELFLLKVINGGDPVKQASLVSKLAYGVVTQNEKCSEFYEGTEEATAEYGELRWRSIVKCKVHFYKAVSAYYYALSLEQQAKYGEAIGFLTSAHNSLISSLIYKTHLKDFIDFQATKDNIDEKKKQLLKDNDFIYHDSIPQSVELESIKSMDAIKITSWPKQIESYMDQVSEKCNTLYKGIVPMEIYEKESIYSEEKASLLRKEMEDNETANWEYSSFVEFTNLPKLLTDMEQRYKNGSSNASDNPQLGMMKEQLKSWAKTVQNSPYRDIETQMKLIASKRREILDILPSLSADQKDNIVKVKSSLVEASQSDERLFALVRPFIQQINLLRDETMLSRKFESFAINRANEPSLLDLDDTNTNKILEKLKAIEQLSEDLKLLKDERSRNLIELKAELSNDDITRVLLTHRKASDSELKQVFAQEMTKFKPFSTRIEAAIYKQTCTINEIKLKLDEVFKLSGFQNKSKEELESLEECKKFVRDLEEAVENFGIFSSDLPKGLSFYDSLLTMSKNLLAATKRAAAAQDNSPPLPPPVSSTERQFQDLSISSGHGLPPSVPPRTYVGQAPAQDGYLNSSRSFPGPPLSLSAPAIPPIPPKPPRGPPGSQRGHDFEEKEIQSNPTSFYDRPSVFDENLYSKFSG</sequence>
<dbReference type="EMBL" id="HE616742">
    <property type="protein sequence ID" value="CCE89836.1"/>
    <property type="molecule type" value="Genomic_DNA"/>
</dbReference>
<dbReference type="HOGENOM" id="CLU_321635_0_0_1"/>
<dbReference type="GO" id="GO:1903003">
    <property type="term" value="P:positive regulation of protein deubiquitination"/>
    <property type="evidence" value="ECO:0007669"/>
    <property type="project" value="EnsemblFungi"/>
</dbReference>
<name>G8ZMJ2_TORDE</name>
<dbReference type="CDD" id="cd09237">
    <property type="entry name" value="V_ScBro1_like"/>
    <property type="match status" value="1"/>
</dbReference>
<dbReference type="GO" id="GO:0016579">
    <property type="term" value="P:protein deubiquitination"/>
    <property type="evidence" value="ECO:0007669"/>
    <property type="project" value="EnsemblFungi"/>
</dbReference>
<keyword evidence="6" id="KW-0175">Coiled coil</keyword>
<dbReference type="Gene3D" id="1.20.120.560">
    <property type="entry name" value="alix/aip1 in complex with the ypdl late domain"/>
    <property type="match status" value="1"/>
</dbReference>
<dbReference type="GO" id="GO:0035800">
    <property type="term" value="F:deubiquitinase activator activity"/>
    <property type="evidence" value="ECO:0007669"/>
    <property type="project" value="EnsemblFungi"/>
</dbReference>
<keyword evidence="3" id="KW-0963">Cytoplasm</keyword>
<dbReference type="Pfam" id="PF13949">
    <property type="entry name" value="ALIX_LYPXL_bnd"/>
    <property type="match status" value="1"/>
</dbReference>
<dbReference type="Gene3D" id="1.25.40.280">
    <property type="entry name" value="alix/aip1 like domains"/>
    <property type="match status" value="1"/>
</dbReference>
<proteinExistence type="predicted"/>
<evidence type="ECO:0000256" key="4">
    <source>
        <dbReference type="ARBA" id="ARBA00022753"/>
    </source>
</evidence>
<dbReference type="GO" id="GO:0072671">
    <property type="term" value="P:mitochondria-associated ubiquitin-dependent protein catabolic process"/>
    <property type="evidence" value="ECO:0007669"/>
    <property type="project" value="EnsemblFungi"/>
</dbReference>
<evidence type="ECO:0000256" key="3">
    <source>
        <dbReference type="ARBA" id="ARBA00022490"/>
    </source>
</evidence>
<evidence type="ECO:0000256" key="2">
    <source>
        <dbReference type="ARBA" id="ARBA00004496"/>
    </source>
</evidence>
<dbReference type="AlphaFoldDB" id="G8ZMJ2"/>
<dbReference type="InterPro" id="IPR025304">
    <property type="entry name" value="ALIX_V_dom"/>
</dbReference>
<feature type="coiled-coil region" evidence="6">
    <location>
        <begin position="549"/>
        <end position="576"/>
    </location>
</feature>
<dbReference type="PANTHER" id="PTHR23030">
    <property type="entry name" value="PCD6 INTERACTING PROTEIN-RELATED"/>
    <property type="match status" value="1"/>
</dbReference>
<dbReference type="Proteomes" id="UP000005627">
    <property type="component" value="Chromosome 1"/>
</dbReference>
<dbReference type="GO" id="GO:0036010">
    <property type="term" value="P:protein localization to endosome"/>
    <property type="evidence" value="ECO:0007669"/>
    <property type="project" value="EnsemblFungi"/>
</dbReference>
<dbReference type="InterPro" id="IPR004328">
    <property type="entry name" value="BRO1_dom"/>
</dbReference>
<dbReference type="InParanoid" id="G8ZMJ2"/>
<keyword evidence="4" id="KW-0967">Endosome</keyword>
<protein>
    <recommendedName>
        <fullName evidence="5">BRO domain-containing protein 1</fullName>
    </recommendedName>
</protein>
<dbReference type="RefSeq" id="XP_003679047.1">
    <property type="nucleotide sequence ID" value="XM_003678999.1"/>
</dbReference>
<feature type="compositionally biased region" description="Polar residues" evidence="7">
    <location>
        <begin position="720"/>
        <end position="733"/>
    </location>
</feature>
<evidence type="ECO:0000256" key="5">
    <source>
        <dbReference type="ARBA" id="ARBA00041284"/>
    </source>
</evidence>
<comment type="subcellular location">
    <subcellularLocation>
        <location evidence="2">Cytoplasm</location>
    </subcellularLocation>
    <subcellularLocation>
        <location evidence="1">Endosome</location>
    </subcellularLocation>
</comment>
<dbReference type="KEGG" id="tdl:TDEL_0A05040"/>
<organism evidence="9 10">
    <name type="scientific">Torulaspora delbrueckii</name>
    <name type="common">Yeast</name>
    <name type="synonym">Candida colliculosa</name>
    <dbReference type="NCBI Taxonomy" id="4950"/>
    <lineage>
        <taxon>Eukaryota</taxon>
        <taxon>Fungi</taxon>
        <taxon>Dikarya</taxon>
        <taxon>Ascomycota</taxon>
        <taxon>Saccharomycotina</taxon>
        <taxon>Saccharomycetes</taxon>
        <taxon>Saccharomycetales</taxon>
        <taxon>Saccharomycetaceae</taxon>
        <taxon>Torulaspora</taxon>
    </lineage>
</organism>
<feature type="region of interest" description="Disordered" evidence="7">
    <location>
        <begin position="705"/>
        <end position="811"/>
    </location>
</feature>
<dbReference type="FunCoup" id="G8ZMJ2">
    <property type="interactions" value="104"/>
</dbReference>
<reference evidence="9 10" key="1">
    <citation type="journal article" date="2011" name="Proc. Natl. Acad. Sci. U.S.A.">
        <title>Evolutionary erosion of yeast sex chromosomes by mating-type switching accidents.</title>
        <authorList>
            <person name="Gordon J.L."/>
            <person name="Armisen D."/>
            <person name="Proux-Wera E."/>
            <person name="Oheigeartaigh S.S."/>
            <person name="Byrne K.P."/>
            <person name="Wolfe K.H."/>
        </authorList>
    </citation>
    <scope>NUCLEOTIDE SEQUENCE [LARGE SCALE GENOMIC DNA]</scope>
    <source>
        <strain evidence="10">ATCC 10662 / CBS 1146 / NBRC 0425 / NCYC 2629 / NRRL Y-866</strain>
    </source>
</reference>
<dbReference type="GO" id="GO:0010008">
    <property type="term" value="C:endosome membrane"/>
    <property type="evidence" value="ECO:0007669"/>
    <property type="project" value="GOC"/>
</dbReference>
<dbReference type="SMART" id="SM01041">
    <property type="entry name" value="BRO1"/>
    <property type="match status" value="1"/>
</dbReference>
<evidence type="ECO:0000259" key="8">
    <source>
        <dbReference type="PROSITE" id="PS51180"/>
    </source>
</evidence>
<feature type="compositionally biased region" description="Basic and acidic residues" evidence="7">
    <location>
        <begin position="791"/>
        <end position="800"/>
    </location>
</feature>
<accession>G8ZMJ2</accession>
<keyword evidence="10" id="KW-1185">Reference proteome</keyword>
<dbReference type="GO" id="GO:1903561">
    <property type="term" value="C:extracellular vesicle"/>
    <property type="evidence" value="ECO:0007669"/>
    <property type="project" value="EnsemblFungi"/>
</dbReference>
<dbReference type="GO" id="GO:0070676">
    <property type="term" value="P:intralumenal vesicle formation"/>
    <property type="evidence" value="ECO:0007669"/>
    <property type="project" value="EnsemblFungi"/>
</dbReference>
<gene>
    <name evidence="9" type="primary">TDEL0A05040</name>
    <name evidence="9" type="ORF">TDEL_0A05040</name>
</gene>
<dbReference type="GO" id="GO:0043328">
    <property type="term" value="P:protein transport to vacuole involved in ubiquitin-dependent protein catabolic process via the multivesicular body sorting pathway"/>
    <property type="evidence" value="ECO:0007669"/>
    <property type="project" value="EnsemblFungi"/>
</dbReference>
<dbReference type="Pfam" id="PF03097">
    <property type="entry name" value="BRO1"/>
    <property type="match status" value="1"/>
</dbReference>
<dbReference type="Gene3D" id="1.20.140.50">
    <property type="entry name" value="alix/aip1 like domains"/>
    <property type="match status" value="1"/>
</dbReference>
<evidence type="ECO:0000256" key="1">
    <source>
        <dbReference type="ARBA" id="ARBA00004177"/>
    </source>
</evidence>
<dbReference type="GeneID" id="11502952"/>
<evidence type="ECO:0000256" key="6">
    <source>
        <dbReference type="SAM" id="Coils"/>
    </source>
</evidence>
<dbReference type="CDD" id="cd09242">
    <property type="entry name" value="BRO1_ScBro1_like"/>
    <property type="match status" value="1"/>
</dbReference>